<dbReference type="PANTHER" id="PTHR13891:SF1">
    <property type="entry name" value="CYTOCHROME C OXIDASE ASSEMBLY FACTOR 7"/>
    <property type="match status" value="1"/>
</dbReference>
<dbReference type="KEGG" id="cvn:111121439"/>
<dbReference type="SUPFAM" id="SSF81901">
    <property type="entry name" value="HCP-like"/>
    <property type="match status" value="1"/>
</dbReference>
<reference evidence="2" key="1">
    <citation type="submission" date="2025-08" db="UniProtKB">
        <authorList>
            <consortium name="RefSeq"/>
        </authorList>
    </citation>
    <scope>IDENTIFICATION</scope>
    <source>
        <tissue evidence="2">Whole sample</tissue>
    </source>
</reference>
<accession>A0A8B8CRJ1</accession>
<gene>
    <name evidence="2" type="primary">LOC111121439</name>
</gene>
<evidence type="ECO:0000313" key="2">
    <source>
        <dbReference type="RefSeq" id="XP_022318438.1"/>
    </source>
</evidence>
<evidence type="ECO:0000313" key="1">
    <source>
        <dbReference type="Proteomes" id="UP000694844"/>
    </source>
</evidence>
<name>A0A8B8CRJ1_CRAVI</name>
<dbReference type="Gene3D" id="1.25.40.10">
    <property type="entry name" value="Tetratricopeptide repeat domain"/>
    <property type="match status" value="1"/>
</dbReference>
<keyword evidence="1" id="KW-1185">Reference proteome</keyword>
<dbReference type="RefSeq" id="XP_022318438.1">
    <property type="nucleotide sequence ID" value="XM_022462730.1"/>
</dbReference>
<dbReference type="InterPro" id="IPR011990">
    <property type="entry name" value="TPR-like_helical_dom_sf"/>
</dbReference>
<sequence length="231" mass="27145">MSRGNSEYDLRDENQVKEYLKNVLVEYQFSCFKEKDPTGCHRLGYFHGYVDKDKPDAKENAKKVFKMNCEENKFGQSCDSLAGMYLHEQKYLTEKAPREDITKYFRMACEYGYYTACKNVGVILLEKNDIWKDYHDTKKGRAYLHTACEKKNVDSCYILQRLLSKKHPERALDYAVKGCELDDIRSCQTAYQMYLKGIGVEKNSEKASFYKERMGFIYRNHVASKPMSPYE</sequence>
<dbReference type="GeneID" id="111121439"/>
<dbReference type="PANTHER" id="PTHR13891">
    <property type="entry name" value="CYTOCHROME C OXIDASE ASSEMBLY FACTOR 7"/>
    <property type="match status" value="1"/>
</dbReference>
<proteinExistence type="predicted"/>
<organism evidence="1 2">
    <name type="scientific">Crassostrea virginica</name>
    <name type="common">Eastern oyster</name>
    <dbReference type="NCBI Taxonomy" id="6565"/>
    <lineage>
        <taxon>Eukaryota</taxon>
        <taxon>Metazoa</taxon>
        <taxon>Spiralia</taxon>
        <taxon>Lophotrochozoa</taxon>
        <taxon>Mollusca</taxon>
        <taxon>Bivalvia</taxon>
        <taxon>Autobranchia</taxon>
        <taxon>Pteriomorphia</taxon>
        <taxon>Ostreida</taxon>
        <taxon>Ostreoidea</taxon>
        <taxon>Ostreidae</taxon>
        <taxon>Crassostrea</taxon>
    </lineage>
</organism>
<dbReference type="OrthoDB" id="272077at2759"/>
<dbReference type="Proteomes" id="UP000694844">
    <property type="component" value="Chromosome 2"/>
</dbReference>
<dbReference type="AlphaFoldDB" id="A0A8B8CRJ1"/>
<protein>
    <submittedName>
        <fullName evidence="2">Cytochrome c oxidase assembly factor 7-like</fullName>
    </submittedName>
</protein>
<dbReference type="InterPro" id="IPR040239">
    <property type="entry name" value="HcpB-like"/>
</dbReference>
<dbReference type="GO" id="GO:0005758">
    <property type="term" value="C:mitochondrial intermembrane space"/>
    <property type="evidence" value="ECO:0007669"/>
    <property type="project" value="TreeGrafter"/>
</dbReference>